<dbReference type="FunFam" id="2.20.100.10:FF:000007">
    <property type="entry name" value="Thrombospondin 1"/>
    <property type="match status" value="1"/>
</dbReference>
<dbReference type="InterPro" id="IPR052065">
    <property type="entry name" value="Compl_asym_regulator"/>
</dbReference>
<dbReference type="SMART" id="SM00209">
    <property type="entry name" value="TSP1"/>
    <property type="match status" value="4"/>
</dbReference>
<reference evidence="4" key="2">
    <citation type="submission" date="2020-11" db="EMBL/GenBank/DDBJ databases">
        <authorList>
            <person name="McCartney M.A."/>
            <person name="Auch B."/>
            <person name="Kono T."/>
            <person name="Mallez S."/>
            <person name="Becker A."/>
            <person name="Gohl D.M."/>
            <person name="Silverstein K.A.T."/>
            <person name="Koren S."/>
            <person name="Bechman K.B."/>
            <person name="Herman A."/>
            <person name="Abrahante J.E."/>
            <person name="Garbe J."/>
        </authorList>
    </citation>
    <scope>NUCLEOTIDE SEQUENCE</scope>
    <source>
        <strain evidence="4">Duluth1</strain>
        <tissue evidence="4">Whole animal</tissue>
    </source>
</reference>
<dbReference type="Pfam" id="PF00090">
    <property type="entry name" value="TSP_1"/>
    <property type="match status" value="4"/>
</dbReference>
<dbReference type="InterPro" id="IPR036383">
    <property type="entry name" value="TSP1_rpt_sf"/>
</dbReference>
<dbReference type="Proteomes" id="UP000828390">
    <property type="component" value="Unassembled WGS sequence"/>
</dbReference>
<comment type="caution">
    <text evidence="4">The sequence shown here is derived from an EMBL/GenBank/DDBJ whole genome shotgun (WGS) entry which is preliminary data.</text>
</comment>
<dbReference type="InterPro" id="IPR000884">
    <property type="entry name" value="TSP1_rpt"/>
</dbReference>
<dbReference type="FunFam" id="2.20.100.10:FF:000001">
    <property type="entry name" value="semaphorin-5A isoform X1"/>
    <property type="match status" value="1"/>
</dbReference>
<name>A0A9D4RMW4_DREPO</name>
<organism evidence="4 5">
    <name type="scientific">Dreissena polymorpha</name>
    <name type="common">Zebra mussel</name>
    <name type="synonym">Mytilus polymorpha</name>
    <dbReference type="NCBI Taxonomy" id="45954"/>
    <lineage>
        <taxon>Eukaryota</taxon>
        <taxon>Metazoa</taxon>
        <taxon>Spiralia</taxon>
        <taxon>Lophotrochozoa</taxon>
        <taxon>Mollusca</taxon>
        <taxon>Bivalvia</taxon>
        <taxon>Autobranchia</taxon>
        <taxon>Heteroconchia</taxon>
        <taxon>Euheterodonta</taxon>
        <taxon>Imparidentia</taxon>
        <taxon>Neoheterodontei</taxon>
        <taxon>Myida</taxon>
        <taxon>Dreissenoidea</taxon>
        <taxon>Dreissenidae</taxon>
        <taxon>Dreissena</taxon>
    </lineage>
</organism>
<feature type="signal peptide" evidence="3">
    <location>
        <begin position="1"/>
        <end position="18"/>
    </location>
</feature>
<dbReference type="EMBL" id="JAIWYP010000002">
    <property type="protein sequence ID" value="KAH3872130.1"/>
    <property type="molecule type" value="Genomic_DNA"/>
</dbReference>
<proteinExistence type="predicted"/>
<evidence type="ECO:0000256" key="3">
    <source>
        <dbReference type="SAM" id="SignalP"/>
    </source>
</evidence>
<gene>
    <name evidence="4" type="ORF">DPMN_035344</name>
</gene>
<dbReference type="PANTHER" id="PTHR22906">
    <property type="entry name" value="PROPERDIN"/>
    <property type="match status" value="1"/>
</dbReference>
<keyword evidence="3" id="KW-0732">Signal</keyword>
<evidence type="ECO:0000313" key="5">
    <source>
        <dbReference type="Proteomes" id="UP000828390"/>
    </source>
</evidence>
<feature type="chain" id="PRO_5039021598" evidence="3">
    <location>
        <begin position="19"/>
        <end position="345"/>
    </location>
</feature>
<keyword evidence="5" id="KW-1185">Reference proteome</keyword>
<dbReference type="AlphaFoldDB" id="A0A9D4RMW4"/>
<protein>
    <submittedName>
        <fullName evidence="4">Uncharacterized protein</fullName>
    </submittedName>
</protein>
<evidence type="ECO:0000313" key="4">
    <source>
        <dbReference type="EMBL" id="KAH3872130.1"/>
    </source>
</evidence>
<reference evidence="4" key="1">
    <citation type="journal article" date="2019" name="bioRxiv">
        <title>The Genome of the Zebra Mussel, Dreissena polymorpha: A Resource for Invasive Species Research.</title>
        <authorList>
            <person name="McCartney M.A."/>
            <person name="Auch B."/>
            <person name="Kono T."/>
            <person name="Mallez S."/>
            <person name="Zhang Y."/>
            <person name="Obille A."/>
            <person name="Becker A."/>
            <person name="Abrahante J.E."/>
            <person name="Garbe J."/>
            <person name="Badalamenti J.P."/>
            <person name="Herman A."/>
            <person name="Mangelson H."/>
            <person name="Liachko I."/>
            <person name="Sullivan S."/>
            <person name="Sone E.D."/>
            <person name="Koren S."/>
            <person name="Silverstein K.A.T."/>
            <person name="Beckman K.B."/>
            <person name="Gohl D.M."/>
        </authorList>
    </citation>
    <scope>NUCLEOTIDE SEQUENCE</scope>
    <source>
        <strain evidence="4">Duluth1</strain>
        <tissue evidence="4">Whole animal</tissue>
    </source>
</reference>
<dbReference type="SUPFAM" id="SSF82895">
    <property type="entry name" value="TSP-1 type 1 repeat"/>
    <property type="match status" value="3"/>
</dbReference>
<accession>A0A9D4RMW4</accession>
<keyword evidence="2" id="KW-1015">Disulfide bond</keyword>
<dbReference type="PROSITE" id="PS50092">
    <property type="entry name" value="TSP1"/>
    <property type="match status" value="4"/>
</dbReference>
<sequence>MIVLYGVAALLIACLSWAFSNAEMNRLERFLEVDSGNHYHWSPWSVSPCDCSAHLQKNYRICVADSGQQVPEFACGAGISQHYSACSCPYTQGPTSIPVLNLCVDKSSACYPLMCTRAPQIAYDNCAATCGHCGPMTPAVHINDHWSEWTSYSSCSVTCGQGFERRYRSCLNGSGMCQGPSTEQAYCNMGTCPVDGYWGPWSPFTPCSHSCGTGMTIRSRTCSYPIPSAPGAPCHGDSYDRQACNAQSCIIDGQWSSWTDWSRCSVTCGLGTISRDRTCTSPAPSNGGRNCSEMSTETHDCSYGPCAEWGHWFEGSCSVSCGEGTRERLRHCSTGRDVDCPGNAQ</sequence>
<evidence type="ECO:0000256" key="1">
    <source>
        <dbReference type="ARBA" id="ARBA00022737"/>
    </source>
</evidence>
<keyword evidence="1" id="KW-0677">Repeat</keyword>
<dbReference type="Gene3D" id="2.20.100.10">
    <property type="entry name" value="Thrombospondin type-1 (TSP1) repeat"/>
    <property type="match status" value="4"/>
</dbReference>
<evidence type="ECO:0000256" key="2">
    <source>
        <dbReference type="ARBA" id="ARBA00023157"/>
    </source>
</evidence>